<sequence>MTTVGLHPGLAAPAPSLAGWQVSTASGGRGRAVATSSGERVQVILHDGQPAGSKVVLRLWSDGRVDVACSAAPSALVVRHGLVAPLPMIGGTSAAEDLLEEGGVIAAFSASFLEALPLESVARMPLVLGDCADPDEVVRAWSAELSPDGAGTAVVVARRLAV</sequence>
<gene>
    <name evidence="1" type="ORF">G9H71_02125</name>
</gene>
<evidence type="ECO:0000313" key="1">
    <source>
        <dbReference type="EMBL" id="NHC12579.1"/>
    </source>
</evidence>
<reference evidence="1 2" key="1">
    <citation type="submission" date="2020-03" db="EMBL/GenBank/DDBJ databases">
        <title>Two novel Motilibacter sp.</title>
        <authorList>
            <person name="Liu S."/>
        </authorList>
    </citation>
    <scope>NUCLEOTIDE SEQUENCE [LARGE SCALE GENOMIC DNA]</scope>
    <source>
        <strain evidence="1 2">E257</strain>
    </source>
</reference>
<dbReference type="Proteomes" id="UP000800981">
    <property type="component" value="Unassembled WGS sequence"/>
</dbReference>
<dbReference type="EMBL" id="JAANNP010000001">
    <property type="protein sequence ID" value="NHC12579.1"/>
    <property type="molecule type" value="Genomic_DNA"/>
</dbReference>
<dbReference type="RefSeq" id="WP_166277077.1">
    <property type="nucleotide sequence ID" value="NZ_JAANNP010000001.1"/>
</dbReference>
<comment type="caution">
    <text evidence="1">The sequence shown here is derived from an EMBL/GenBank/DDBJ whole genome shotgun (WGS) entry which is preliminary data.</text>
</comment>
<keyword evidence="2" id="KW-1185">Reference proteome</keyword>
<accession>A0ABX0GRV3</accession>
<organism evidence="1 2">
    <name type="scientific">Motilibacter deserti</name>
    <dbReference type="NCBI Taxonomy" id="2714956"/>
    <lineage>
        <taxon>Bacteria</taxon>
        <taxon>Bacillati</taxon>
        <taxon>Actinomycetota</taxon>
        <taxon>Actinomycetes</taxon>
        <taxon>Motilibacterales</taxon>
        <taxon>Motilibacteraceae</taxon>
        <taxon>Motilibacter</taxon>
    </lineage>
</organism>
<evidence type="ECO:0000313" key="2">
    <source>
        <dbReference type="Proteomes" id="UP000800981"/>
    </source>
</evidence>
<protein>
    <submittedName>
        <fullName evidence="1">Uncharacterized protein</fullName>
    </submittedName>
</protein>
<name>A0ABX0GRV3_9ACTN</name>
<proteinExistence type="predicted"/>